<comment type="caution">
    <text evidence="10">The sequence shown here is derived from an EMBL/GenBank/DDBJ whole genome shotgun (WGS) entry which is preliminary data.</text>
</comment>
<reference evidence="10 11" key="1">
    <citation type="submission" date="2019-06" db="EMBL/GenBank/DDBJ databases">
        <title>Metagenome assembled Genome of Spiribacter salinus SL48-SHIP from the microbial mat of Salt Lake 48 (Novosibirsk region, Russia).</title>
        <authorList>
            <person name="Shipova A."/>
            <person name="Rozanov A.S."/>
            <person name="Bryanskaya A.V."/>
            <person name="Peltek S.E."/>
        </authorList>
    </citation>
    <scope>NUCLEOTIDE SEQUENCE [LARGE SCALE GENOMIC DNA]</scope>
    <source>
        <strain evidence="10">SL48-SHIP-2</strain>
    </source>
</reference>
<evidence type="ECO:0000259" key="9">
    <source>
        <dbReference type="Pfam" id="PF13525"/>
    </source>
</evidence>
<protein>
    <recommendedName>
        <fullName evidence="6">Outer membrane protein assembly factor BamD</fullName>
    </recommendedName>
</protein>
<comment type="subunit">
    <text evidence="6">Part of the Bam complex.</text>
</comment>
<evidence type="ECO:0000313" key="11">
    <source>
        <dbReference type="Proteomes" id="UP000315400"/>
    </source>
</evidence>
<proteinExistence type="inferred from homology"/>
<feature type="signal peptide" evidence="8">
    <location>
        <begin position="1"/>
        <end position="20"/>
    </location>
</feature>
<dbReference type="Pfam" id="PF13525">
    <property type="entry name" value="YfiO"/>
    <property type="match status" value="1"/>
</dbReference>
<organism evidence="10 11">
    <name type="scientific">Spiribacter salinus</name>
    <dbReference type="NCBI Taxonomy" id="1335746"/>
    <lineage>
        <taxon>Bacteria</taxon>
        <taxon>Pseudomonadati</taxon>
        <taxon>Pseudomonadota</taxon>
        <taxon>Gammaproteobacteria</taxon>
        <taxon>Chromatiales</taxon>
        <taxon>Ectothiorhodospiraceae</taxon>
        <taxon>Spiribacter</taxon>
    </lineage>
</organism>
<dbReference type="PANTHER" id="PTHR37423">
    <property type="entry name" value="SOLUBLE LYTIC MUREIN TRANSGLYCOSYLASE-RELATED"/>
    <property type="match status" value="1"/>
</dbReference>
<evidence type="ECO:0000256" key="8">
    <source>
        <dbReference type="SAM" id="SignalP"/>
    </source>
</evidence>
<name>A0A540VMY3_9GAMM</name>
<keyword evidence="5 6" id="KW-0449">Lipoprotein</keyword>
<keyword evidence="1 6" id="KW-0732">Signal</keyword>
<feature type="compositionally biased region" description="Low complexity" evidence="7">
    <location>
        <begin position="265"/>
        <end position="276"/>
    </location>
</feature>
<keyword evidence="3 6" id="KW-0564">Palmitate</keyword>
<feature type="chain" id="PRO_5022274835" description="Outer membrane protein assembly factor BamD" evidence="8">
    <location>
        <begin position="21"/>
        <end position="296"/>
    </location>
</feature>
<gene>
    <name evidence="6" type="primary">bamD</name>
    <name evidence="10" type="ORF">FKY71_15600</name>
</gene>
<evidence type="ECO:0000256" key="5">
    <source>
        <dbReference type="ARBA" id="ARBA00023288"/>
    </source>
</evidence>
<dbReference type="Proteomes" id="UP000315400">
    <property type="component" value="Unassembled WGS sequence"/>
</dbReference>
<keyword evidence="4 6" id="KW-0998">Cell outer membrane</keyword>
<evidence type="ECO:0000256" key="3">
    <source>
        <dbReference type="ARBA" id="ARBA00023139"/>
    </source>
</evidence>
<evidence type="ECO:0000256" key="6">
    <source>
        <dbReference type="HAMAP-Rule" id="MF_00922"/>
    </source>
</evidence>
<evidence type="ECO:0000256" key="1">
    <source>
        <dbReference type="ARBA" id="ARBA00022729"/>
    </source>
</evidence>
<dbReference type="EMBL" id="VIFK01000281">
    <property type="protein sequence ID" value="TQE98098.1"/>
    <property type="molecule type" value="Genomic_DNA"/>
</dbReference>
<comment type="function">
    <text evidence="6">Part of the outer membrane protein assembly complex, which is involved in assembly and insertion of beta-barrel proteins into the outer membrane.</text>
</comment>
<dbReference type="PROSITE" id="PS51257">
    <property type="entry name" value="PROKAR_LIPOPROTEIN"/>
    <property type="match status" value="1"/>
</dbReference>
<keyword evidence="2 6" id="KW-0472">Membrane</keyword>
<comment type="similarity">
    <text evidence="6">Belongs to the BamD family.</text>
</comment>
<accession>A0A540VMY3</accession>
<dbReference type="CDD" id="cd15830">
    <property type="entry name" value="BamD"/>
    <property type="match status" value="1"/>
</dbReference>
<dbReference type="GO" id="GO:1990063">
    <property type="term" value="C:Bam protein complex"/>
    <property type="evidence" value="ECO:0007669"/>
    <property type="project" value="TreeGrafter"/>
</dbReference>
<sequence>MKRFFAILLLIGLLAGCASNDEGGTELRDAEAAALYETAKSAMDRGDWATATEELEALQAQYPFGIYATQGQLDLIYTYYRANDPASAVAAAERFRRINPRHREVPYTWYMQGLALQEKNEDAIKRWVGVDTTLRDPVPRRQAFQAYRTLIEQYPDSEYVDDARERIDELYMAGARYQLSVARFYADRQAWVAAARRAIGIINEFPESPTVDPAMTLLEQAYRALELPDLAEGVIDARDEALAQTDEEATPDAPPLYQDETRDVAPSPEAGSAPSGGSAGGQPPMPPSTGGGMGEF</sequence>
<dbReference type="NCBIfam" id="TIGR03302">
    <property type="entry name" value="OM_YfiO"/>
    <property type="match status" value="1"/>
</dbReference>
<dbReference type="PANTHER" id="PTHR37423:SF1">
    <property type="entry name" value="OUTER MEMBRANE PROTEIN ASSEMBLY FACTOR BAMD"/>
    <property type="match status" value="1"/>
</dbReference>
<dbReference type="AlphaFoldDB" id="A0A540VMY3"/>
<dbReference type="SUPFAM" id="SSF48452">
    <property type="entry name" value="TPR-like"/>
    <property type="match status" value="1"/>
</dbReference>
<evidence type="ECO:0000256" key="7">
    <source>
        <dbReference type="SAM" id="MobiDB-lite"/>
    </source>
</evidence>
<comment type="subcellular location">
    <subcellularLocation>
        <location evidence="6">Cell outer membrane</location>
        <topology evidence="6">Lipid-anchor</topology>
    </subcellularLocation>
</comment>
<feature type="region of interest" description="Disordered" evidence="7">
    <location>
        <begin position="244"/>
        <end position="296"/>
    </location>
</feature>
<dbReference type="STRING" id="1260251.SPISAL_01930"/>
<dbReference type="Gene3D" id="1.25.40.10">
    <property type="entry name" value="Tetratricopeptide repeat domain"/>
    <property type="match status" value="1"/>
</dbReference>
<evidence type="ECO:0000256" key="2">
    <source>
        <dbReference type="ARBA" id="ARBA00023136"/>
    </source>
</evidence>
<evidence type="ECO:0000256" key="4">
    <source>
        <dbReference type="ARBA" id="ARBA00023237"/>
    </source>
</evidence>
<evidence type="ECO:0000313" key="10">
    <source>
        <dbReference type="EMBL" id="TQE98098.1"/>
    </source>
</evidence>
<dbReference type="InterPro" id="IPR011990">
    <property type="entry name" value="TPR-like_helical_dom_sf"/>
</dbReference>
<dbReference type="GO" id="GO:0043165">
    <property type="term" value="P:Gram-negative-bacterium-type cell outer membrane assembly"/>
    <property type="evidence" value="ECO:0007669"/>
    <property type="project" value="UniProtKB-UniRule"/>
</dbReference>
<dbReference type="HAMAP" id="MF_00922">
    <property type="entry name" value="OM_assembly_BamD"/>
    <property type="match status" value="1"/>
</dbReference>
<dbReference type="GO" id="GO:0051205">
    <property type="term" value="P:protein insertion into membrane"/>
    <property type="evidence" value="ECO:0007669"/>
    <property type="project" value="UniProtKB-UniRule"/>
</dbReference>
<dbReference type="InterPro" id="IPR039565">
    <property type="entry name" value="BamD-like"/>
</dbReference>
<dbReference type="InterPro" id="IPR017689">
    <property type="entry name" value="BamD"/>
</dbReference>
<feature type="domain" description="Outer membrane lipoprotein BamD-like" evidence="9">
    <location>
        <begin position="29"/>
        <end position="232"/>
    </location>
</feature>